<accession>A0AAN6PCM1</accession>
<reference evidence="3" key="1">
    <citation type="journal article" date="2023" name="Mol. Phylogenet. Evol.">
        <title>Genome-scale phylogeny and comparative genomics of the fungal order Sordariales.</title>
        <authorList>
            <person name="Hensen N."/>
            <person name="Bonometti L."/>
            <person name="Westerberg I."/>
            <person name="Brannstrom I.O."/>
            <person name="Guillou S."/>
            <person name="Cros-Aarteil S."/>
            <person name="Calhoun S."/>
            <person name="Haridas S."/>
            <person name="Kuo A."/>
            <person name="Mondo S."/>
            <person name="Pangilinan J."/>
            <person name="Riley R."/>
            <person name="LaButti K."/>
            <person name="Andreopoulos B."/>
            <person name="Lipzen A."/>
            <person name="Chen C."/>
            <person name="Yan M."/>
            <person name="Daum C."/>
            <person name="Ng V."/>
            <person name="Clum A."/>
            <person name="Steindorff A."/>
            <person name="Ohm R.A."/>
            <person name="Martin F."/>
            <person name="Silar P."/>
            <person name="Natvig D.O."/>
            <person name="Lalanne C."/>
            <person name="Gautier V."/>
            <person name="Ament-Velasquez S.L."/>
            <person name="Kruys A."/>
            <person name="Hutchinson M.I."/>
            <person name="Powell A.J."/>
            <person name="Barry K."/>
            <person name="Miller A.N."/>
            <person name="Grigoriev I.V."/>
            <person name="Debuchy R."/>
            <person name="Gladieux P."/>
            <person name="Hiltunen Thoren M."/>
            <person name="Johannesson H."/>
        </authorList>
    </citation>
    <scope>NUCLEOTIDE SEQUENCE [LARGE SCALE GENOMIC DNA]</scope>
    <source>
        <strain evidence="3">CBS 284.82</strain>
    </source>
</reference>
<comment type="caution">
    <text evidence="2">The sequence shown here is derived from an EMBL/GenBank/DDBJ whole genome shotgun (WGS) entry which is preliminary data.</text>
</comment>
<dbReference type="EMBL" id="MU854503">
    <property type="protein sequence ID" value="KAK4033921.1"/>
    <property type="molecule type" value="Genomic_DNA"/>
</dbReference>
<keyword evidence="3" id="KW-1185">Reference proteome</keyword>
<evidence type="ECO:0000313" key="3">
    <source>
        <dbReference type="Proteomes" id="UP001303115"/>
    </source>
</evidence>
<dbReference type="AlphaFoldDB" id="A0AAN6PCM1"/>
<name>A0AAN6PCM1_9PEZI</name>
<gene>
    <name evidence="2" type="ORF">C8A01DRAFT_39617</name>
</gene>
<organism evidence="2 3">
    <name type="scientific">Parachaetomium inaequale</name>
    <dbReference type="NCBI Taxonomy" id="2588326"/>
    <lineage>
        <taxon>Eukaryota</taxon>
        <taxon>Fungi</taxon>
        <taxon>Dikarya</taxon>
        <taxon>Ascomycota</taxon>
        <taxon>Pezizomycotina</taxon>
        <taxon>Sordariomycetes</taxon>
        <taxon>Sordariomycetidae</taxon>
        <taxon>Sordariales</taxon>
        <taxon>Chaetomiaceae</taxon>
        <taxon>Parachaetomium</taxon>
    </lineage>
</organism>
<feature type="signal peptide" evidence="1">
    <location>
        <begin position="1"/>
        <end position="18"/>
    </location>
</feature>
<proteinExistence type="predicted"/>
<feature type="chain" id="PRO_5042906116" evidence="1">
    <location>
        <begin position="19"/>
        <end position="87"/>
    </location>
</feature>
<evidence type="ECO:0000313" key="2">
    <source>
        <dbReference type="EMBL" id="KAK4033921.1"/>
    </source>
</evidence>
<evidence type="ECO:0000256" key="1">
    <source>
        <dbReference type="SAM" id="SignalP"/>
    </source>
</evidence>
<dbReference type="Proteomes" id="UP001303115">
    <property type="component" value="Unassembled WGS sequence"/>
</dbReference>
<protein>
    <submittedName>
        <fullName evidence="2">Uncharacterized protein</fullName>
    </submittedName>
</protein>
<keyword evidence="1" id="KW-0732">Signal</keyword>
<sequence length="87" mass="8665">MQFTSLFTILAVAMTASALPSDVVPRGGGGPSITSCSTQSANVCCNGIASCLLNVAAKDCSADSYCCESSAVQAGLVNVAADCLKLL</sequence>